<proteinExistence type="predicted"/>
<gene>
    <name evidence="1" type="ORF">HNP84_009828</name>
</gene>
<evidence type="ECO:0000313" key="2">
    <source>
        <dbReference type="Proteomes" id="UP000578449"/>
    </source>
</evidence>
<dbReference type="RefSeq" id="WP_185056868.1">
    <property type="nucleotide sequence ID" value="NZ_BAABIX010000104.1"/>
</dbReference>
<reference evidence="1 2" key="1">
    <citation type="submission" date="2020-08" db="EMBL/GenBank/DDBJ databases">
        <title>Genomic Encyclopedia of Type Strains, Phase IV (KMG-IV): sequencing the most valuable type-strain genomes for metagenomic binning, comparative biology and taxonomic classification.</title>
        <authorList>
            <person name="Goeker M."/>
        </authorList>
    </citation>
    <scope>NUCLEOTIDE SEQUENCE [LARGE SCALE GENOMIC DNA]</scope>
    <source>
        <strain evidence="1 2">DSM 45615</strain>
    </source>
</reference>
<comment type="caution">
    <text evidence="1">The sequence shown here is derived from an EMBL/GenBank/DDBJ whole genome shotgun (WGS) entry which is preliminary data.</text>
</comment>
<keyword evidence="2" id="KW-1185">Reference proteome</keyword>
<dbReference type="AlphaFoldDB" id="A0A840PPR9"/>
<organism evidence="1 2">
    <name type="scientific">Thermocatellispora tengchongensis</name>
    <dbReference type="NCBI Taxonomy" id="1073253"/>
    <lineage>
        <taxon>Bacteria</taxon>
        <taxon>Bacillati</taxon>
        <taxon>Actinomycetota</taxon>
        <taxon>Actinomycetes</taxon>
        <taxon>Streptosporangiales</taxon>
        <taxon>Streptosporangiaceae</taxon>
        <taxon>Thermocatellispora</taxon>
    </lineage>
</organism>
<dbReference type="Proteomes" id="UP000578449">
    <property type="component" value="Unassembled WGS sequence"/>
</dbReference>
<name>A0A840PPR9_9ACTN</name>
<protein>
    <submittedName>
        <fullName evidence="1">Uncharacterized protein</fullName>
    </submittedName>
</protein>
<dbReference type="EMBL" id="JACHGN010000036">
    <property type="protein sequence ID" value="MBB5140063.1"/>
    <property type="molecule type" value="Genomic_DNA"/>
</dbReference>
<accession>A0A840PPR9</accession>
<evidence type="ECO:0000313" key="1">
    <source>
        <dbReference type="EMBL" id="MBB5140063.1"/>
    </source>
</evidence>
<sequence>MDSPLSYPGRLPDASGVVVGDRFLALDVWEGAPLGEWGVPEAGVRLADFLASAGVAPVRERVPVVAVGSNAAPAQLRRKFAALGARLVLPMTMATVRGIAAGVSGHVNRHGYVPATPVVGDFRSRLFVGWFDREQLGVLDVTEPNYVRRLVPEGAVTLESGVGVRNCHCYAGRHGHLAERECGTPVLLGSQAAVIAWLLRRSSALARLCGRTPEEFVTRLRGDGHGRASVRDAAYVLMRAEGLVRVQAEFDTWSAGGAG</sequence>